<comment type="subcellular location">
    <subcellularLocation>
        <location evidence="1">Nucleus</location>
    </subcellularLocation>
</comment>
<dbReference type="PANTHER" id="PTHR31920:SF37">
    <property type="entry name" value="B3 DOMAIN-CONTAINING TRANSCRIPTION FACTOR VRN1"/>
    <property type="match status" value="1"/>
</dbReference>
<dbReference type="Pfam" id="PF02362">
    <property type="entry name" value="B3"/>
    <property type="match status" value="1"/>
</dbReference>
<dbReference type="GO" id="GO:0005634">
    <property type="term" value="C:nucleus"/>
    <property type="evidence" value="ECO:0007669"/>
    <property type="project" value="UniProtKB-SubCell"/>
</dbReference>
<dbReference type="PANTHER" id="PTHR31920">
    <property type="entry name" value="B3 DOMAIN-CONTAINING"/>
    <property type="match status" value="1"/>
</dbReference>
<dbReference type="InterPro" id="IPR003340">
    <property type="entry name" value="B3_DNA-bd"/>
</dbReference>
<comment type="caution">
    <text evidence="7">The sequence shown here is derived from an EMBL/GenBank/DDBJ whole genome shotgun (WGS) entry which is preliminary data.</text>
</comment>
<dbReference type="AlphaFoldDB" id="A0A7J6VZD2"/>
<keyword evidence="2" id="KW-0805">Transcription regulation</keyword>
<proteinExistence type="predicted"/>
<evidence type="ECO:0000256" key="1">
    <source>
        <dbReference type="ARBA" id="ARBA00004123"/>
    </source>
</evidence>
<dbReference type="SUPFAM" id="SSF101936">
    <property type="entry name" value="DNA-binding pseudobarrel domain"/>
    <property type="match status" value="1"/>
</dbReference>
<dbReference type="PROSITE" id="PS50863">
    <property type="entry name" value="B3"/>
    <property type="match status" value="1"/>
</dbReference>
<evidence type="ECO:0000256" key="4">
    <source>
        <dbReference type="ARBA" id="ARBA00023163"/>
    </source>
</evidence>
<accession>A0A7J6VZD2</accession>
<dbReference type="GO" id="GO:0003677">
    <property type="term" value="F:DNA binding"/>
    <property type="evidence" value="ECO:0007669"/>
    <property type="project" value="UniProtKB-KW"/>
</dbReference>
<dbReference type="OrthoDB" id="623918at2759"/>
<evidence type="ECO:0000313" key="8">
    <source>
        <dbReference type="Proteomes" id="UP000554482"/>
    </source>
</evidence>
<keyword evidence="8" id="KW-1185">Reference proteome</keyword>
<keyword evidence="3" id="KW-0238">DNA-binding</keyword>
<evidence type="ECO:0000256" key="5">
    <source>
        <dbReference type="ARBA" id="ARBA00023242"/>
    </source>
</evidence>
<evidence type="ECO:0000313" key="7">
    <source>
        <dbReference type="EMBL" id="KAF5189722.1"/>
    </source>
</evidence>
<gene>
    <name evidence="7" type="ORF">FRX31_020689</name>
</gene>
<sequence>MQKSKIKEEQCYQRTREEKGKGSHFFKIIHSSCIQDRRLVIPKKFIRNFGKELANVVVLKVPSKKHWEVELVEDEGQVWFQNDWQRFMEYHSISVGHFLVFRYDGNSQFSVVILDTTASEIEYLCDIDGEPSMLTKNSNHEQEHVARVRYNEGPRELMDCQDNYPLSSPPCMPRPRSDDLHHMTNNKGPVESSSLFLYIGVHSNIRKNTSILQVHKNAQAELVHGPRRLVSIREKGQPDLVAARAFTSENPF</sequence>
<evidence type="ECO:0000256" key="2">
    <source>
        <dbReference type="ARBA" id="ARBA00023015"/>
    </source>
</evidence>
<dbReference type="InterPro" id="IPR015300">
    <property type="entry name" value="DNA-bd_pseudobarrel_sf"/>
</dbReference>
<organism evidence="7 8">
    <name type="scientific">Thalictrum thalictroides</name>
    <name type="common">Rue-anemone</name>
    <name type="synonym">Anemone thalictroides</name>
    <dbReference type="NCBI Taxonomy" id="46969"/>
    <lineage>
        <taxon>Eukaryota</taxon>
        <taxon>Viridiplantae</taxon>
        <taxon>Streptophyta</taxon>
        <taxon>Embryophyta</taxon>
        <taxon>Tracheophyta</taxon>
        <taxon>Spermatophyta</taxon>
        <taxon>Magnoliopsida</taxon>
        <taxon>Ranunculales</taxon>
        <taxon>Ranunculaceae</taxon>
        <taxon>Thalictroideae</taxon>
        <taxon>Thalictrum</taxon>
    </lineage>
</organism>
<dbReference type="Proteomes" id="UP000554482">
    <property type="component" value="Unassembled WGS sequence"/>
</dbReference>
<dbReference type="Gene3D" id="2.40.330.10">
    <property type="entry name" value="DNA-binding pseudobarrel domain"/>
    <property type="match status" value="1"/>
</dbReference>
<keyword evidence="5" id="KW-0539">Nucleus</keyword>
<feature type="domain" description="TF-B3" evidence="6">
    <location>
        <begin position="24"/>
        <end position="117"/>
    </location>
</feature>
<dbReference type="EMBL" id="JABWDY010025103">
    <property type="protein sequence ID" value="KAF5189722.1"/>
    <property type="molecule type" value="Genomic_DNA"/>
</dbReference>
<keyword evidence="4" id="KW-0804">Transcription</keyword>
<reference evidence="7 8" key="1">
    <citation type="submission" date="2020-06" db="EMBL/GenBank/DDBJ databases">
        <title>Transcriptomic and genomic resources for Thalictrum thalictroides and T. hernandezii: Facilitating candidate gene discovery in an emerging model plant lineage.</title>
        <authorList>
            <person name="Arias T."/>
            <person name="Riano-Pachon D.M."/>
            <person name="Di Stilio V.S."/>
        </authorList>
    </citation>
    <scope>NUCLEOTIDE SEQUENCE [LARGE SCALE GENOMIC DNA]</scope>
    <source>
        <strain evidence="8">cv. WT478/WT964</strain>
        <tissue evidence="7">Leaves</tissue>
    </source>
</reference>
<name>A0A7J6VZD2_THATH</name>
<dbReference type="SMART" id="SM01019">
    <property type="entry name" value="B3"/>
    <property type="match status" value="1"/>
</dbReference>
<protein>
    <submittedName>
        <fullName evidence="7">B3 domain-containing transcription factor vrn1</fullName>
    </submittedName>
</protein>
<evidence type="ECO:0000259" key="6">
    <source>
        <dbReference type="PROSITE" id="PS50863"/>
    </source>
</evidence>
<dbReference type="InterPro" id="IPR050655">
    <property type="entry name" value="Plant_B3_domain"/>
</dbReference>
<evidence type="ECO:0000256" key="3">
    <source>
        <dbReference type="ARBA" id="ARBA00023125"/>
    </source>
</evidence>
<dbReference type="CDD" id="cd10017">
    <property type="entry name" value="B3_DNA"/>
    <property type="match status" value="1"/>
</dbReference>